<feature type="chain" id="PRO_5027594714" description="Intracellular proteinase inhibitor BsuPI domain-containing protein" evidence="1">
    <location>
        <begin position="19"/>
        <end position="255"/>
    </location>
</feature>
<comment type="caution">
    <text evidence="2">The sequence shown here is derived from an EMBL/GenBank/DDBJ whole genome shotgun (WGS) entry which is preliminary data.</text>
</comment>
<dbReference type="Proteomes" id="UP000886014">
    <property type="component" value="Unassembled WGS sequence"/>
</dbReference>
<proteinExistence type="predicted"/>
<protein>
    <recommendedName>
        <fullName evidence="3">Intracellular proteinase inhibitor BsuPI domain-containing protein</fullName>
    </recommendedName>
</protein>
<organism evidence="2">
    <name type="scientific">candidate division WOR-3 bacterium</name>
    <dbReference type="NCBI Taxonomy" id="2052148"/>
    <lineage>
        <taxon>Bacteria</taxon>
        <taxon>Bacteria division WOR-3</taxon>
    </lineage>
</organism>
<accession>A0A7C5DZ30</accession>
<gene>
    <name evidence="2" type="ORF">ENL41_00390</name>
</gene>
<evidence type="ECO:0000313" key="2">
    <source>
        <dbReference type="EMBL" id="HHF57865.1"/>
    </source>
</evidence>
<sequence length="255" mass="29381">MVRLIGLLVMIFPLSLFAQDKNPTEFPIVSYKNLEVKELNESISAAEKGKELWVFHPLSIAMRFHEVSDVRFVNIKQKNSQPECPLKSVVTIVEEGFLDDQLRGRWTEFHLERRDCKKAWNITEIRQAYLCGMEGSEEVFLKEICPKLKSGKVTDVWVEMSPDSVEVPCDYFPYTFEVKFKITVNGPATVTFQRIRSDGAKAPLEEIIFSEAGTKEFEDYYRVGEPGDYWFGVEIISPNKVFTKAESVVRCRKKS</sequence>
<dbReference type="EMBL" id="DRTV01000031">
    <property type="protein sequence ID" value="HHF57865.1"/>
    <property type="molecule type" value="Genomic_DNA"/>
</dbReference>
<evidence type="ECO:0008006" key="3">
    <source>
        <dbReference type="Google" id="ProtNLM"/>
    </source>
</evidence>
<keyword evidence="1" id="KW-0732">Signal</keyword>
<feature type="signal peptide" evidence="1">
    <location>
        <begin position="1"/>
        <end position="18"/>
    </location>
</feature>
<dbReference type="AlphaFoldDB" id="A0A7C5DZ30"/>
<evidence type="ECO:0000256" key="1">
    <source>
        <dbReference type="SAM" id="SignalP"/>
    </source>
</evidence>
<name>A0A7C5DZ30_UNCW3</name>
<reference evidence="2" key="1">
    <citation type="journal article" date="2020" name="mSystems">
        <title>Genome- and Community-Level Interaction Insights into Carbon Utilization and Element Cycling Functions of Hydrothermarchaeota in Hydrothermal Sediment.</title>
        <authorList>
            <person name="Zhou Z."/>
            <person name="Liu Y."/>
            <person name="Xu W."/>
            <person name="Pan J."/>
            <person name="Luo Z.H."/>
            <person name="Li M."/>
        </authorList>
    </citation>
    <scope>NUCLEOTIDE SEQUENCE [LARGE SCALE GENOMIC DNA]</scope>
    <source>
        <strain evidence="2">HyVt-94</strain>
    </source>
</reference>